<feature type="region of interest" description="Disordered" evidence="1">
    <location>
        <begin position="274"/>
        <end position="293"/>
    </location>
</feature>
<keyword evidence="2" id="KW-0472">Membrane</keyword>
<organism evidence="3 4">
    <name type="scientific">SAR86 cluster bacterium</name>
    <dbReference type="NCBI Taxonomy" id="2030880"/>
    <lineage>
        <taxon>Bacteria</taxon>
        <taxon>Pseudomonadati</taxon>
        <taxon>Pseudomonadota</taxon>
        <taxon>Gammaproteobacteria</taxon>
        <taxon>SAR86 cluster</taxon>
    </lineage>
</organism>
<reference evidence="4" key="1">
    <citation type="submission" date="2017-08" db="EMBL/GenBank/DDBJ databases">
        <title>A dynamic microbial community with high functional redundancy inhabits the cold, oxic subseafloor aquifer.</title>
        <authorList>
            <person name="Tully B.J."/>
            <person name="Wheat C.G."/>
            <person name="Glazer B.T."/>
            <person name="Huber J.A."/>
        </authorList>
    </citation>
    <scope>NUCLEOTIDE SEQUENCE [LARGE SCALE GENOMIC DNA]</scope>
</reference>
<gene>
    <name evidence="3" type="ORF">COA96_00930</name>
</gene>
<evidence type="ECO:0000256" key="1">
    <source>
        <dbReference type="SAM" id="MobiDB-lite"/>
    </source>
</evidence>
<feature type="compositionally biased region" description="Gly residues" evidence="1">
    <location>
        <begin position="52"/>
        <end position="67"/>
    </location>
</feature>
<dbReference type="AlphaFoldDB" id="A0A2A5BA89"/>
<feature type="compositionally biased region" description="Pro residues" evidence="1">
    <location>
        <begin position="283"/>
        <end position="293"/>
    </location>
</feature>
<evidence type="ECO:0000313" key="3">
    <source>
        <dbReference type="EMBL" id="PCJ28439.1"/>
    </source>
</evidence>
<comment type="caution">
    <text evidence="3">The sequence shown here is derived from an EMBL/GenBank/DDBJ whole genome shotgun (WGS) entry which is preliminary data.</text>
</comment>
<keyword evidence="2" id="KW-1133">Transmembrane helix</keyword>
<feature type="region of interest" description="Disordered" evidence="1">
    <location>
        <begin position="45"/>
        <end position="67"/>
    </location>
</feature>
<dbReference type="Proteomes" id="UP000218327">
    <property type="component" value="Unassembled WGS sequence"/>
</dbReference>
<protein>
    <submittedName>
        <fullName evidence="3">Uncharacterized protein</fullName>
    </submittedName>
</protein>
<evidence type="ECO:0000256" key="2">
    <source>
        <dbReference type="SAM" id="Phobius"/>
    </source>
</evidence>
<accession>A0A2A5BA89</accession>
<dbReference type="EMBL" id="NVVJ01000002">
    <property type="protein sequence ID" value="PCJ28439.1"/>
    <property type="molecule type" value="Genomic_DNA"/>
</dbReference>
<sequence>MQTTTTAIDLILRACKRVEARALIVGVVVLITFILVNNPSTGIIRGGDDDGSGVGGTGRSLNPGGSGLGGTGLKPFIGLSIENEIQILNSIEQQGSAISESIRADFEPSRTIIPTPIEPQFALATNSTTPRNSSAIPIDESIQRSADENALYFQQLQQLSTRQNFVGYYLESTSKPGEFKTINTELNHNITDNIYDTISILNSSQASTTATLAPATNDNQVTWGSVLRFLAKNVKNPAQLVNPVLEEIIVKADGSDSALRPVRVARPELPPVQRLRPMQRPSILPPRIQPFRL</sequence>
<feature type="transmembrane region" description="Helical" evidence="2">
    <location>
        <begin position="20"/>
        <end position="36"/>
    </location>
</feature>
<proteinExistence type="predicted"/>
<evidence type="ECO:0000313" key="4">
    <source>
        <dbReference type="Proteomes" id="UP000218327"/>
    </source>
</evidence>
<keyword evidence="2" id="KW-0812">Transmembrane</keyword>
<name>A0A2A5BA89_9GAMM</name>